<feature type="region of interest" description="Disordered" evidence="1">
    <location>
        <begin position="1"/>
        <end position="21"/>
    </location>
</feature>
<proteinExistence type="predicted"/>
<name>A0ABS5C1X5_9BACT</name>
<dbReference type="Proteomes" id="UP000676565">
    <property type="component" value="Unassembled WGS sequence"/>
</dbReference>
<evidence type="ECO:0000313" key="3">
    <source>
        <dbReference type="Proteomes" id="UP000676565"/>
    </source>
</evidence>
<sequence>MMQRGPPTVSRKRPGSGSDYNSNGIVRAVDLKVGSELLPFHLQVPDFFVEDLIFSQTLGPVDDRPEQIGRPYVRPLPTARNCQQPQFPLGSTWELHRPANPKTVCPIVPFLGETLILGHRSLPETGSSTADPAADASANAT</sequence>
<dbReference type="RefSeq" id="WP_210662361.1">
    <property type="nucleotide sequence ID" value="NZ_JAGKQQ010000001.1"/>
</dbReference>
<protein>
    <submittedName>
        <fullName evidence="2">Uncharacterized protein</fullName>
    </submittedName>
</protein>
<organism evidence="2 3">
    <name type="scientific">Gemmata palustris</name>
    <dbReference type="NCBI Taxonomy" id="2822762"/>
    <lineage>
        <taxon>Bacteria</taxon>
        <taxon>Pseudomonadati</taxon>
        <taxon>Planctomycetota</taxon>
        <taxon>Planctomycetia</taxon>
        <taxon>Gemmatales</taxon>
        <taxon>Gemmataceae</taxon>
        <taxon>Gemmata</taxon>
    </lineage>
</organism>
<keyword evidence="3" id="KW-1185">Reference proteome</keyword>
<dbReference type="EMBL" id="JAGKQQ010000001">
    <property type="protein sequence ID" value="MBP3959865.1"/>
    <property type="molecule type" value="Genomic_DNA"/>
</dbReference>
<feature type="region of interest" description="Disordered" evidence="1">
    <location>
        <begin position="122"/>
        <end position="141"/>
    </location>
</feature>
<gene>
    <name evidence="2" type="ORF">J8F10_31845</name>
</gene>
<evidence type="ECO:0000313" key="2">
    <source>
        <dbReference type="EMBL" id="MBP3959865.1"/>
    </source>
</evidence>
<reference evidence="2 3" key="1">
    <citation type="submission" date="2021-04" db="EMBL/GenBank/DDBJ databases">
        <authorList>
            <person name="Ivanova A."/>
        </authorList>
    </citation>
    <scope>NUCLEOTIDE SEQUENCE [LARGE SCALE GENOMIC DNA]</scope>
    <source>
        <strain evidence="2 3">G18</strain>
    </source>
</reference>
<comment type="caution">
    <text evidence="2">The sequence shown here is derived from an EMBL/GenBank/DDBJ whole genome shotgun (WGS) entry which is preliminary data.</text>
</comment>
<feature type="compositionally biased region" description="Low complexity" evidence="1">
    <location>
        <begin position="127"/>
        <end position="141"/>
    </location>
</feature>
<evidence type="ECO:0000256" key="1">
    <source>
        <dbReference type="SAM" id="MobiDB-lite"/>
    </source>
</evidence>
<accession>A0ABS5C1X5</accession>